<dbReference type="Gene3D" id="3.30.450.20">
    <property type="entry name" value="PAS domain"/>
    <property type="match status" value="1"/>
</dbReference>
<evidence type="ECO:0000313" key="4">
    <source>
        <dbReference type="EMBL" id="SFE53831.1"/>
    </source>
</evidence>
<dbReference type="CDD" id="cd07041">
    <property type="entry name" value="STAS_RsbR_RsbS_like"/>
    <property type="match status" value="1"/>
</dbReference>
<dbReference type="RefSeq" id="WP_096326427.1">
    <property type="nucleotide sequence ID" value="NZ_FOMX01000015.1"/>
</dbReference>
<dbReference type="CDD" id="cd00130">
    <property type="entry name" value="PAS"/>
    <property type="match status" value="1"/>
</dbReference>
<keyword evidence="5" id="KW-1185">Reference proteome</keyword>
<proteinExistence type="predicted"/>
<dbReference type="InterPro" id="IPR000700">
    <property type="entry name" value="PAS-assoc_C"/>
</dbReference>
<dbReference type="InterPro" id="IPR001610">
    <property type="entry name" value="PAC"/>
</dbReference>
<sequence>MSAEPQSNVTSFKAMFAGLADFAALVEPSGAVLHVNASGLRLVDRATDELPGLSVDQLSPHAAQLIGEWIPAAIAAGQWEGEAELRRADGSPVPVQLTIAPIRDGGRVSAAAIVARDLSEGMRLEEELQRRFLQQEAITAATSTPIIQVWDDIVTMPVVGLVDSVRAADMKNTLLEAVSRTGARFAIVDLTGVDTVDTATADHLLRVMRAVRLLGARCVITGIQPAVAQIIVGLGLELQGVVTLRSLREGLRFCLRRLGFRVTREEQVLDLAAIAAS</sequence>
<dbReference type="EMBL" id="FOMX01000015">
    <property type="protein sequence ID" value="SFE53831.1"/>
    <property type="molecule type" value="Genomic_DNA"/>
</dbReference>
<feature type="domain" description="PAC" evidence="2">
    <location>
        <begin position="79"/>
        <end position="130"/>
    </location>
</feature>
<name>A0A1I2BCF6_9BACT</name>
<dbReference type="PANTHER" id="PTHR33745">
    <property type="entry name" value="RSBT ANTAGONIST PROTEIN RSBS-RELATED"/>
    <property type="match status" value="1"/>
</dbReference>
<feature type="domain" description="STAS" evidence="3">
    <location>
        <begin position="143"/>
        <end position="254"/>
    </location>
</feature>
<dbReference type="Pfam" id="PF13426">
    <property type="entry name" value="PAS_9"/>
    <property type="match status" value="1"/>
</dbReference>
<dbReference type="InterPro" id="IPR035965">
    <property type="entry name" value="PAS-like_dom_sf"/>
</dbReference>
<evidence type="ECO:0000259" key="3">
    <source>
        <dbReference type="PROSITE" id="PS50801"/>
    </source>
</evidence>
<dbReference type="SMART" id="SM00086">
    <property type="entry name" value="PAC"/>
    <property type="match status" value="1"/>
</dbReference>
<dbReference type="SUPFAM" id="SSF55785">
    <property type="entry name" value="PYP-like sensor domain (PAS domain)"/>
    <property type="match status" value="1"/>
</dbReference>
<organism evidence="4 5">
    <name type="scientific">Nannocystis exedens</name>
    <dbReference type="NCBI Taxonomy" id="54"/>
    <lineage>
        <taxon>Bacteria</taxon>
        <taxon>Pseudomonadati</taxon>
        <taxon>Myxococcota</taxon>
        <taxon>Polyangia</taxon>
        <taxon>Nannocystales</taxon>
        <taxon>Nannocystaceae</taxon>
        <taxon>Nannocystis</taxon>
    </lineage>
</organism>
<dbReference type="PROSITE" id="PS50113">
    <property type="entry name" value="PAC"/>
    <property type="match status" value="1"/>
</dbReference>
<dbReference type="SUPFAM" id="SSF52091">
    <property type="entry name" value="SpoIIaa-like"/>
    <property type="match status" value="1"/>
</dbReference>
<evidence type="ECO:0000313" key="5">
    <source>
        <dbReference type="Proteomes" id="UP000199400"/>
    </source>
</evidence>
<dbReference type="InterPro" id="IPR036513">
    <property type="entry name" value="STAS_dom_sf"/>
</dbReference>
<dbReference type="Proteomes" id="UP000199400">
    <property type="component" value="Unassembled WGS sequence"/>
</dbReference>
<dbReference type="PANTHER" id="PTHR33745:SF3">
    <property type="entry name" value="RSBT CO-ANTAGONIST PROTEIN RSBRC"/>
    <property type="match status" value="1"/>
</dbReference>
<accession>A0A1I2BCF6</accession>
<dbReference type="InterPro" id="IPR000014">
    <property type="entry name" value="PAS"/>
</dbReference>
<dbReference type="NCBIfam" id="TIGR00229">
    <property type="entry name" value="sensory_box"/>
    <property type="match status" value="1"/>
</dbReference>
<reference evidence="5" key="1">
    <citation type="submission" date="2016-10" db="EMBL/GenBank/DDBJ databases">
        <authorList>
            <person name="Varghese N."/>
            <person name="Submissions S."/>
        </authorList>
    </citation>
    <scope>NUCLEOTIDE SEQUENCE [LARGE SCALE GENOMIC DNA]</scope>
    <source>
        <strain evidence="5">ATCC 25963</strain>
    </source>
</reference>
<dbReference type="InterPro" id="IPR002645">
    <property type="entry name" value="STAS_dom"/>
</dbReference>
<protein>
    <submittedName>
        <fullName evidence="4">PAS domain S-box-containing protein</fullName>
    </submittedName>
</protein>
<evidence type="ECO:0000259" key="2">
    <source>
        <dbReference type="PROSITE" id="PS50113"/>
    </source>
</evidence>
<keyword evidence="1" id="KW-0597">Phosphoprotein</keyword>
<gene>
    <name evidence="4" type="ORF">SAMN02745121_04602</name>
</gene>
<dbReference type="InterPro" id="IPR051932">
    <property type="entry name" value="Bact_StressResp_Reg"/>
</dbReference>
<dbReference type="STRING" id="54.SAMN02745121_04602"/>
<dbReference type="AlphaFoldDB" id="A0A1I2BCF6"/>
<evidence type="ECO:0000256" key="1">
    <source>
        <dbReference type="ARBA" id="ARBA00022553"/>
    </source>
</evidence>
<dbReference type="Gene3D" id="3.30.750.24">
    <property type="entry name" value="STAS domain"/>
    <property type="match status" value="1"/>
</dbReference>
<dbReference type="Pfam" id="PF01740">
    <property type="entry name" value="STAS"/>
    <property type="match status" value="1"/>
</dbReference>
<dbReference type="PROSITE" id="PS50801">
    <property type="entry name" value="STAS"/>
    <property type="match status" value="1"/>
</dbReference>